<dbReference type="GO" id="GO:0005847">
    <property type="term" value="C:mRNA cleavage and polyadenylation specificity factor complex"/>
    <property type="evidence" value="ECO:0007669"/>
    <property type="project" value="InterPro"/>
</dbReference>
<protein>
    <recommendedName>
        <fullName evidence="7 8">Cleavage and polyadenylation specificity factor subunit 2</fullName>
    </recommendedName>
    <alternativeName>
        <fullName evidence="6 8">Cleavage and polyadenylation specificity factor 100 kDa subunit</fullName>
    </alternativeName>
</protein>
<dbReference type="PANTHER" id="PTHR45922:SF1">
    <property type="entry name" value="CLEAVAGE AND POLYADENYLATION SPECIFICITY FACTOR SUBUNIT 2"/>
    <property type="match status" value="1"/>
</dbReference>
<evidence type="ECO:0000259" key="10">
    <source>
        <dbReference type="SMART" id="SM01027"/>
    </source>
</evidence>
<dbReference type="Gene3D" id="3.40.50.10890">
    <property type="match status" value="1"/>
</dbReference>
<dbReference type="Gene3D" id="3.60.15.10">
    <property type="entry name" value="Ribonuclease Z/Hydroxyacylglutathione hydrolase-like"/>
    <property type="match status" value="1"/>
</dbReference>
<evidence type="ECO:0000256" key="6">
    <source>
        <dbReference type="ARBA" id="ARBA00030774"/>
    </source>
</evidence>
<reference evidence="11" key="1">
    <citation type="submission" date="2025-08" db="UniProtKB">
        <authorList>
            <consortium name="Ensembl"/>
        </authorList>
    </citation>
    <scope>IDENTIFICATION</scope>
</reference>
<dbReference type="InterPro" id="IPR036866">
    <property type="entry name" value="RibonucZ/Hydroxyglut_hydro"/>
</dbReference>
<evidence type="ECO:0000256" key="2">
    <source>
        <dbReference type="ARBA" id="ARBA00010624"/>
    </source>
</evidence>
<dbReference type="Pfam" id="PF13299">
    <property type="entry name" value="CPSF100_C"/>
    <property type="match status" value="1"/>
</dbReference>
<accession>A0A671SQ19</accession>
<dbReference type="SUPFAM" id="SSF56281">
    <property type="entry name" value="Metallo-hydrolase/oxidoreductase"/>
    <property type="match status" value="1"/>
</dbReference>
<dbReference type="Pfam" id="PF10996">
    <property type="entry name" value="Beta-Casp"/>
    <property type="match status" value="1"/>
</dbReference>
<proteinExistence type="inferred from homology"/>
<dbReference type="CDD" id="cd16293">
    <property type="entry name" value="CPSF2-like_MBL-fold"/>
    <property type="match status" value="1"/>
</dbReference>
<evidence type="ECO:0000256" key="4">
    <source>
        <dbReference type="ARBA" id="ARBA00022884"/>
    </source>
</evidence>
<comment type="similarity">
    <text evidence="2 8">Belongs to the metallo-beta-lactamase superfamily. RNA-metabolizing metallo-beta-lactamase-like family. CPSF2/YSH1 subfamily.</text>
</comment>
<evidence type="ECO:0000256" key="7">
    <source>
        <dbReference type="ARBA" id="ARBA00068486"/>
    </source>
</evidence>
<dbReference type="FunFam" id="3.60.15.10:FF:000008">
    <property type="entry name" value="Cleavage and polyadenylation specificity factor subunit 2"/>
    <property type="match status" value="1"/>
</dbReference>
<dbReference type="SMART" id="SM01027">
    <property type="entry name" value="Beta-Casp"/>
    <property type="match status" value="1"/>
</dbReference>
<dbReference type="AlphaFoldDB" id="A0A671SQ19"/>
<evidence type="ECO:0000256" key="1">
    <source>
        <dbReference type="ARBA" id="ARBA00004123"/>
    </source>
</evidence>
<dbReference type="InterPro" id="IPR011108">
    <property type="entry name" value="RMMBL"/>
</dbReference>
<dbReference type="Pfam" id="PF07521">
    <property type="entry name" value="RMMBL"/>
    <property type="match status" value="1"/>
</dbReference>
<reference evidence="11" key="2">
    <citation type="submission" date="2025-09" db="UniProtKB">
        <authorList>
            <consortium name="Ensembl"/>
        </authorList>
    </citation>
    <scope>IDENTIFICATION</scope>
</reference>
<dbReference type="Ensembl" id="ENSSANT00000104188.1">
    <property type="protein sequence ID" value="ENSSANP00000098117.1"/>
    <property type="gene ID" value="ENSSANG00000048217.1"/>
</dbReference>
<keyword evidence="4 8" id="KW-0694">RNA-binding</keyword>
<organism evidence="11 12">
    <name type="scientific">Sinocyclocheilus anshuiensis</name>
    <dbReference type="NCBI Taxonomy" id="1608454"/>
    <lineage>
        <taxon>Eukaryota</taxon>
        <taxon>Metazoa</taxon>
        <taxon>Chordata</taxon>
        <taxon>Craniata</taxon>
        <taxon>Vertebrata</taxon>
        <taxon>Euteleostomi</taxon>
        <taxon>Actinopterygii</taxon>
        <taxon>Neopterygii</taxon>
        <taxon>Teleostei</taxon>
        <taxon>Ostariophysi</taxon>
        <taxon>Cypriniformes</taxon>
        <taxon>Cyprinidae</taxon>
        <taxon>Cyprininae</taxon>
        <taxon>Sinocyclocheilus</taxon>
    </lineage>
</organism>
<dbReference type="Pfam" id="PF16661">
    <property type="entry name" value="Lactamase_B_6"/>
    <property type="match status" value="1"/>
</dbReference>
<dbReference type="GO" id="GO:0003723">
    <property type="term" value="F:RNA binding"/>
    <property type="evidence" value="ECO:0007669"/>
    <property type="project" value="UniProtKB-KW"/>
</dbReference>
<dbReference type="InterPro" id="IPR001279">
    <property type="entry name" value="Metallo-B-lactamas"/>
</dbReference>
<comment type="subcellular location">
    <subcellularLocation>
        <location evidence="1 8">Nucleus</location>
    </subcellularLocation>
</comment>
<dbReference type="InterPro" id="IPR022712">
    <property type="entry name" value="Beta_Casp"/>
</dbReference>
<dbReference type="InterPro" id="IPR027075">
    <property type="entry name" value="CPSF2"/>
</dbReference>
<dbReference type="Proteomes" id="UP000472260">
    <property type="component" value="Unassembled WGS sequence"/>
</dbReference>
<dbReference type="PANTHER" id="PTHR45922">
    <property type="entry name" value="CLEAVAGE AND POLYADENYLATION SPECIFICITY FACTOR SUBUNIT 2"/>
    <property type="match status" value="1"/>
</dbReference>
<feature type="compositionally biased region" description="Basic and acidic residues" evidence="9">
    <location>
        <begin position="358"/>
        <end position="368"/>
    </location>
</feature>
<keyword evidence="5 8" id="KW-0539">Nucleus</keyword>
<evidence type="ECO:0000256" key="3">
    <source>
        <dbReference type="ARBA" id="ARBA00022664"/>
    </source>
</evidence>
<feature type="region of interest" description="Disordered" evidence="9">
    <location>
        <begin position="358"/>
        <end position="405"/>
    </location>
</feature>
<feature type="domain" description="Beta-Casp" evidence="10">
    <location>
        <begin position="195"/>
        <end position="320"/>
    </location>
</feature>
<gene>
    <name evidence="11" type="primary">LOC107669458</name>
</gene>
<dbReference type="InterPro" id="IPR035639">
    <property type="entry name" value="CPSF2_MBL"/>
</dbReference>
<name>A0A671SQ19_9TELE</name>
<keyword evidence="12" id="KW-1185">Reference proteome</keyword>
<evidence type="ECO:0000256" key="8">
    <source>
        <dbReference type="RuleBase" id="RU365006"/>
    </source>
</evidence>
<evidence type="ECO:0000313" key="12">
    <source>
        <dbReference type="Proteomes" id="UP000472260"/>
    </source>
</evidence>
<evidence type="ECO:0000313" key="11">
    <source>
        <dbReference type="Ensembl" id="ENSSANP00000098117.1"/>
    </source>
</evidence>
<dbReference type="InterPro" id="IPR025069">
    <property type="entry name" value="Cpsf2_C"/>
</dbReference>
<evidence type="ECO:0000256" key="9">
    <source>
        <dbReference type="SAM" id="MobiDB-lite"/>
    </source>
</evidence>
<dbReference type="GO" id="GO:0006398">
    <property type="term" value="P:mRNA 3'-end processing by stem-loop binding and cleavage"/>
    <property type="evidence" value="ECO:0007669"/>
    <property type="project" value="InterPro"/>
</dbReference>
<sequence length="671" mass="75985">MTSIIKLTALSGVQEESALCYLLQVDEFRFLLDCGWDESFSMDIIDSLKRYDLWMSRHNTEDFTLFTLDDVDSAFDKIQQLKYSQIVNLKGKGHGLSITPLPAGHMIGGTIWKIVKDGEEEIIYGVDFNHKREIHLNGCSLETISRPSLLITDSFNASYVQPRRKQRDEQLLTNVMETLRGDGNVLIAVDTAGRVLELAQLLDQIWRTKDAGLGVYSLALLNNVSYNVVEFSKSQVEWMSDKLMRCFEDKRNNPFQFRHLSLCHGLADLARVPSPKVVLCSQPDLESGFSRELFIQWCQDAKNSVILTYRTTPGTLARYLIDTPGEKRIELEIRKRCRLEGRELEEYVEKEKMKKEAAKKQEQAKEPEEFLVPELQATEEEKSKLESGLTNGEEPMEQDLSDVPTKCTSTTQALDIRARVTYIDYEGRSDGDSIKKIINQMKPRQLIIVHGPPEASQDLAESCKAFSGKDIKVYTPKLQETVDATSETHIYQVRLKDSLVSSLQFCKAKDTELAWIDGVLDMRVEKVDTGVVPEMGDAKEETEDGEPAVDVMPDLTTEPSATANQQAMKTLFGEDDREISEESDVIPTLEPLPAHEVPGHQSVFINEPRLSDFKQVLLREGIQAEFVGGVLVCNNLVAVRRTEAGRICLEGCHCDDYYRIRELLYQQYAVV</sequence>
<evidence type="ECO:0000256" key="5">
    <source>
        <dbReference type="ARBA" id="ARBA00023242"/>
    </source>
</evidence>
<keyword evidence="3 8" id="KW-0507">mRNA processing</keyword>